<organism evidence="5 6">
    <name type="scientific">Sphaceloma murrayae</name>
    <dbReference type="NCBI Taxonomy" id="2082308"/>
    <lineage>
        <taxon>Eukaryota</taxon>
        <taxon>Fungi</taxon>
        <taxon>Dikarya</taxon>
        <taxon>Ascomycota</taxon>
        <taxon>Pezizomycotina</taxon>
        <taxon>Dothideomycetes</taxon>
        <taxon>Dothideomycetidae</taxon>
        <taxon>Myriangiales</taxon>
        <taxon>Elsinoaceae</taxon>
        <taxon>Sphaceloma</taxon>
    </lineage>
</organism>
<dbReference type="Pfam" id="PF01876">
    <property type="entry name" value="RNase_P_p30"/>
    <property type="match status" value="1"/>
</dbReference>
<name>A0A2K1QSG6_9PEZI</name>
<dbReference type="AlphaFoldDB" id="A0A2K1QSG6"/>
<dbReference type="STRING" id="2082308.A0A2K1QSG6"/>
<comment type="similarity">
    <text evidence="2">Belongs to the eukaryotic/archaeal RNase P protein component 3 family.</text>
</comment>
<feature type="compositionally biased region" description="Basic residues" evidence="4">
    <location>
        <begin position="288"/>
        <end position="297"/>
    </location>
</feature>
<keyword evidence="6" id="KW-1185">Reference proteome</keyword>
<evidence type="ECO:0000313" key="6">
    <source>
        <dbReference type="Proteomes" id="UP000243797"/>
    </source>
</evidence>
<reference evidence="5 6" key="1">
    <citation type="submission" date="2017-06" db="EMBL/GenBank/DDBJ databases">
        <title>Draft genome sequence of a variant of Elsinoe murrayae.</title>
        <authorList>
            <person name="Cheng Q."/>
        </authorList>
    </citation>
    <scope>NUCLEOTIDE SEQUENCE [LARGE SCALE GENOMIC DNA]</scope>
    <source>
        <strain evidence="5 6">CQ-2017a</strain>
    </source>
</reference>
<dbReference type="FunCoup" id="A0A2K1QSG6">
    <property type="interactions" value="625"/>
</dbReference>
<dbReference type="InParanoid" id="A0A2K1QSG6"/>
<dbReference type="GO" id="GO:0003723">
    <property type="term" value="F:RNA binding"/>
    <property type="evidence" value="ECO:0007669"/>
    <property type="project" value="TreeGrafter"/>
</dbReference>
<feature type="region of interest" description="Disordered" evidence="4">
    <location>
        <begin position="245"/>
        <end position="306"/>
    </location>
</feature>
<evidence type="ECO:0000256" key="1">
    <source>
        <dbReference type="ARBA" id="ARBA00004123"/>
    </source>
</evidence>
<dbReference type="PANTHER" id="PTHR13031:SF0">
    <property type="entry name" value="RIBONUCLEASE P PROTEIN SUBUNIT P30"/>
    <property type="match status" value="1"/>
</dbReference>
<dbReference type="GO" id="GO:0008033">
    <property type="term" value="P:tRNA processing"/>
    <property type="evidence" value="ECO:0007669"/>
    <property type="project" value="UniProtKB-KW"/>
</dbReference>
<sequence>MFYDLNVPWTSATDPELPRTLAFLAELGYDVVALNHTLSGKLPPDLTCPIPSQLPFPTPKKLKILRRLTLPLTAPLSNARLKALSSSYDLLALRPVDEKTFQACCSTLDGDMISLDLSQRFAFPFKFKPLSEAAKRGVRIEICYSQGVLGDANPRRNVIGNVTSIVRASRGRGLVVSSEARRAMECRAPWDVINLLAVWGLSQERAYEAVTKEARNIVAVAQLKRTSYRGVVDVIDGGREVARPIAQQPEAENGTAVSVKGGKAEKANGMKRKADEIKDTQGEEKPISKRQMKRNAKAAREAALAV</sequence>
<dbReference type="InterPro" id="IPR002738">
    <property type="entry name" value="RNase_P_p30"/>
</dbReference>
<dbReference type="OrthoDB" id="17948at2759"/>
<feature type="compositionally biased region" description="Basic and acidic residues" evidence="4">
    <location>
        <begin position="262"/>
        <end position="287"/>
    </location>
</feature>
<dbReference type="Proteomes" id="UP000243797">
    <property type="component" value="Unassembled WGS sequence"/>
</dbReference>
<dbReference type="SUPFAM" id="SSF89550">
    <property type="entry name" value="PHP domain-like"/>
    <property type="match status" value="1"/>
</dbReference>
<gene>
    <name evidence="5" type="ORF">CAC42_3983</name>
</gene>
<evidence type="ECO:0000256" key="4">
    <source>
        <dbReference type="SAM" id="MobiDB-lite"/>
    </source>
</evidence>
<dbReference type="PANTHER" id="PTHR13031">
    <property type="entry name" value="RIBONUCLEASE P SUBUNIT P30"/>
    <property type="match status" value="1"/>
</dbReference>
<dbReference type="EMBL" id="NKHZ01000047">
    <property type="protein sequence ID" value="PNS18024.1"/>
    <property type="molecule type" value="Genomic_DNA"/>
</dbReference>
<accession>A0A2K1QSG6</accession>
<dbReference type="GO" id="GO:0005655">
    <property type="term" value="C:nucleolar ribonuclease P complex"/>
    <property type="evidence" value="ECO:0007669"/>
    <property type="project" value="TreeGrafter"/>
</dbReference>
<evidence type="ECO:0000256" key="3">
    <source>
        <dbReference type="ARBA" id="ARBA00022694"/>
    </source>
</evidence>
<comment type="subcellular location">
    <subcellularLocation>
        <location evidence="1">Nucleus</location>
    </subcellularLocation>
</comment>
<protein>
    <submittedName>
        <fullName evidence="5">Uncharacterized protein</fullName>
    </submittedName>
</protein>
<proteinExistence type="inferred from homology"/>
<evidence type="ECO:0000313" key="5">
    <source>
        <dbReference type="EMBL" id="PNS18024.1"/>
    </source>
</evidence>
<keyword evidence="3" id="KW-0819">tRNA processing</keyword>
<dbReference type="InterPro" id="IPR016195">
    <property type="entry name" value="Pol/histidinol_Pase-like"/>
</dbReference>
<evidence type="ECO:0000256" key="2">
    <source>
        <dbReference type="ARBA" id="ARBA00007331"/>
    </source>
</evidence>
<comment type="caution">
    <text evidence="5">The sequence shown here is derived from an EMBL/GenBank/DDBJ whole genome shotgun (WGS) entry which is preliminary data.</text>
</comment>
<dbReference type="Gene3D" id="3.20.20.140">
    <property type="entry name" value="Metal-dependent hydrolases"/>
    <property type="match status" value="1"/>
</dbReference>